<dbReference type="AlphaFoldDB" id="A0AAD7PJH9"/>
<sequence length="142" mass="16043">MALGWLLKERRSPTWKQGWTENTLSSMSAPPLPVVAIVGIVILLLWISSYTSYKSQVQTTMINFNLFLLLLPLLLLFLADFINKYERLAYPATNPTKKVVGQAEEDGSSPWGVAALVVLLLVLIWYQSSFKSLWSPAIWRSN</sequence>
<feature type="transmembrane region" description="Helical" evidence="1">
    <location>
        <begin position="108"/>
        <end position="126"/>
    </location>
</feature>
<reference evidence="2" key="1">
    <citation type="journal article" date="2023" name="Science">
        <title>Elucidation of the pathway for biosynthesis of saponin adjuvants from the soapbark tree.</title>
        <authorList>
            <person name="Reed J."/>
            <person name="Orme A."/>
            <person name="El-Demerdash A."/>
            <person name="Owen C."/>
            <person name="Martin L.B.B."/>
            <person name="Misra R.C."/>
            <person name="Kikuchi S."/>
            <person name="Rejzek M."/>
            <person name="Martin A.C."/>
            <person name="Harkess A."/>
            <person name="Leebens-Mack J."/>
            <person name="Louveau T."/>
            <person name="Stephenson M.J."/>
            <person name="Osbourn A."/>
        </authorList>
    </citation>
    <scope>NUCLEOTIDE SEQUENCE</scope>
    <source>
        <strain evidence="2">S10</strain>
    </source>
</reference>
<evidence type="ECO:0000313" key="3">
    <source>
        <dbReference type="Proteomes" id="UP001163823"/>
    </source>
</evidence>
<dbReference type="Proteomes" id="UP001163823">
    <property type="component" value="Chromosome 8"/>
</dbReference>
<protein>
    <submittedName>
        <fullName evidence="2">Transmembrane protein</fullName>
    </submittedName>
</protein>
<gene>
    <name evidence="2" type="ORF">O6P43_018684</name>
</gene>
<feature type="transmembrane region" description="Helical" evidence="1">
    <location>
        <begin position="62"/>
        <end position="82"/>
    </location>
</feature>
<accession>A0AAD7PJH9</accession>
<proteinExistence type="predicted"/>
<dbReference type="EMBL" id="JARAOO010000008">
    <property type="protein sequence ID" value="KAJ7957868.1"/>
    <property type="molecule type" value="Genomic_DNA"/>
</dbReference>
<keyword evidence="1" id="KW-1133">Transmembrane helix</keyword>
<keyword evidence="1 2" id="KW-0812">Transmembrane</keyword>
<dbReference type="PANTHER" id="PTHR33306">
    <property type="entry name" value="EXPRESSED PROTEIN-RELATED-RELATED"/>
    <property type="match status" value="1"/>
</dbReference>
<evidence type="ECO:0000313" key="2">
    <source>
        <dbReference type="EMBL" id="KAJ7957868.1"/>
    </source>
</evidence>
<keyword evidence="3" id="KW-1185">Reference proteome</keyword>
<dbReference type="KEGG" id="qsa:O6P43_018684"/>
<dbReference type="PANTHER" id="PTHR33306:SF40">
    <property type="entry name" value="EXPRESSED PROTEIN"/>
    <property type="match status" value="1"/>
</dbReference>
<name>A0AAD7PJH9_QUISA</name>
<feature type="transmembrane region" description="Helical" evidence="1">
    <location>
        <begin position="32"/>
        <end position="50"/>
    </location>
</feature>
<keyword evidence="1" id="KW-0472">Membrane</keyword>
<comment type="caution">
    <text evidence="2">The sequence shown here is derived from an EMBL/GenBank/DDBJ whole genome shotgun (WGS) entry which is preliminary data.</text>
</comment>
<evidence type="ECO:0000256" key="1">
    <source>
        <dbReference type="SAM" id="Phobius"/>
    </source>
</evidence>
<organism evidence="2 3">
    <name type="scientific">Quillaja saponaria</name>
    <name type="common">Soap bark tree</name>
    <dbReference type="NCBI Taxonomy" id="32244"/>
    <lineage>
        <taxon>Eukaryota</taxon>
        <taxon>Viridiplantae</taxon>
        <taxon>Streptophyta</taxon>
        <taxon>Embryophyta</taxon>
        <taxon>Tracheophyta</taxon>
        <taxon>Spermatophyta</taxon>
        <taxon>Magnoliopsida</taxon>
        <taxon>eudicotyledons</taxon>
        <taxon>Gunneridae</taxon>
        <taxon>Pentapetalae</taxon>
        <taxon>rosids</taxon>
        <taxon>fabids</taxon>
        <taxon>Fabales</taxon>
        <taxon>Quillajaceae</taxon>
        <taxon>Quillaja</taxon>
    </lineage>
</organism>